<dbReference type="SMART" id="SM00855">
    <property type="entry name" value="PGAM"/>
    <property type="match status" value="1"/>
</dbReference>
<dbReference type="PANTHER" id="PTHR48100:SF1">
    <property type="entry name" value="HISTIDINE PHOSPHATASE FAMILY PROTEIN-RELATED"/>
    <property type="match status" value="1"/>
</dbReference>
<evidence type="ECO:0000313" key="4">
    <source>
        <dbReference type="EMBL" id="MCD5562590.1"/>
    </source>
</evidence>
<dbReference type="InterPro" id="IPR013078">
    <property type="entry name" value="His_Pase_superF_clade-1"/>
</dbReference>
<dbReference type="Gene3D" id="3.40.50.1240">
    <property type="entry name" value="Phosphoglycerate mutase-like"/>
    <property type="match status" value="1"/>
</dbReference>
<sequence length="219" mass="24650">MEIYFVRHGKTQWNLEQRFQGGQGDSKLLPESLADIEKLGRYLQGKHFKAVYASPLDRARMTAQGLIGAAGIRLPLHIDERLREMNLGKLEGMKYAEAEKLYPQEIDNFWHHPDKYDNTVVEGESYEHAMARGLDFGREMAEKYPKDSDKVLVVSHGAVLSAIMGALLGYDLANLRQNGVIYNTSVSVLASQEKGPAFKLVKWSNVTPLEHKMSETDGL</sequence>
<dbReference type="SUPFAM" id="SSF53254">
    <property type="entry name" value="Phosphoglycerate mutase-like"/>
    <property type="match status" value="1"/>
</dbReference>
<dbReference type="Pfam" id="PF00300">
    <property type="entry name" value="His_Phos_1"/>
    <property type="match status" value="1"/>
</dbReference>
<feature type="active site" description="Tele-phosphohistidine intermediate" evidence="1">
    <location>
        <position position="8"/>
    </location>
</feature>
<dbReference type="OrthoDB" id="9782128at2"/>
<proteinExistence type="predicted"/>
<dbReference type="GO" id="GO:0005737">
    <property type="term" value="C:cytoplasm"/>
    <property type="evidence" value="ECO:0007669"/>
    <property type="project" value="TreeGrafter"/>
</dbReference>
<dbReference type="GO" id="GO:0016791">
    <property type="term" value="F:phosphatase activity"/>
    <property type="evidence" value="ECO:0007669"/>
    <property type="project" value="TreeGrafter"/>
</dbReference>
<evidence type="ECO:0000256" key="1">
    <source>
        <dbReference type="PIRSR" id="PIRSR613078-1"/>
    </source>
</evidence>
<evidence type="ECO:0000313" key="5">
    <source>
        <dbReference type="Proteomes" id="UP001200334"/>
    </source>
</evidence>
<dbReference type="CDD" id="cd07067">
    <property type="entry name" value="HP_PGM_like"/>
    <property type="match status" value="1"/>
</dbReference>
<evidence type="ECO:0000313" key="3">
    <source>
        <dbReference type="EMBL" id="AZA16356.1"/>
    </source>
</evidence>
<reference evidence="3" key="1">
    <citation type="submission" date="2018-07" db="EMBL/GenBank/DDBJ databases">
        <authorList>
            <person name="Somerville V."/>
        </authorList>
    </citation>
    <scope>NUCLEOTIDE SEQUENCE</scope>
    <source>
        <strain evidence="3">NWC_2_2</strain>
    </source>
</reference>
<gene>
    <name evidence="3" type="ORF">DQL93_07530</name>
    <name evidence="4" type="ORF">LOB85_00145</name>
</gene>
<dbReference type="RefSeq" id="WP_003617485.1">
    <property type="nucleotide sequence ID" value="NZ_BJLO01000047.1"/>
</dbReference>
<feature type="binding site" evidence="2">
    <location>
        <position position="58"/>
    </location>
    <ligand>
        <name>substrate</name>
    </ligand>
</feature>
<dbReference type="AlphaFoldDB" id="A0A061CCT4"/>
<dbReference type="PANTHER" id="PTHR48100">
    <property type="entry name" value="BROAD-SPECIFICITY PHOSPHATASE YOR283W-RELATED"/>
    <property type="match status" value="1"/>
</dbReference>
<dbReference type="Proteomes" id="UP001200334">
    <property type="component" value="Unassembled WGS sequence"/>
</dbReference>
<dbReference type="EMBL" id="JAJNUY010000001">
    <property type="protein sequence ID" value="MCD5562590.1"/>
    <property type="molecule type" value="Genomic_DNA"/>
</dbReference>
<dbReference type="EMBL" id="CP031023">
    <property type="protein sequence ID" value="AZA16356.1"/>
    <property type="molecule type" value="Genomic_DNA"/>
</dbReference>
<evidence type="ECO:0000256" key="2">
    <source>
        <dbReference type="PIRSR" id="PIRSR613078-2"/>
    </source>
</evidence>
<dbReference type="InterPro" id="IPR029033">
    <property type="entry name" value="His_PPase_superfam"/>
</dbReference>
<organism evidence="3">
    <name type="scientific">Lactobacillus delbrueckii subsp. lactis</name>
    <dbReference type="NCBI Taxonomy" id="29397"/>
    <lineage>
        <taxon>Bacteria</taxon>
        <taxon>Bacillati</taxon>
        <taxon>Bacillota</taxon>
        <taxon>Bacilli</taxon>
        <taxon>Lactobacillales</taxon>
        <taxon>Lactobacillaceae</taxon>
        <taxon>Lactobacillus</taxon>
    </lineage>
</organism>
<feature type="active site" description="Proton donor/acceptor" evidence="1">
    <location>
        <position position="84"/>
    </location>
</feature>
<protein>
    <submittedName>
        <fullName evidence="3">Histidine phosphatase family protein</fullName>
    </submittedName>
</protein>
<reference evidence="4 5" key="2">
    <citation type="submission" date="2021-12" db="EMBL/GenBank/DDBJ databases">
        <title>Antimicrobial susceptibility of Lactobacillus delbrueckii subsp. lactis obtained from milk products and other habitats.</title>
        <authorList>
            <person name="Shani N."/>
        </authorList>
    </citation>
    <scope>NUCLEOTIDE SEQUENCE [LARGE SCALE GENOMIC DNA]</scope>
    <source>
        <strain evidence="4 5">FAM 21755</strain>
    </source>
</reference>
<accession>A0A061CCT4</accession>
<name>A0A061CCT4_LACDL</name>
<feature type="binding site" evidence="2">
    <location>
        <begin position="7"/>
        <end position="14"/>
    </location>
    <ligand>
        <name>substrate</name>
    </ligand>
</feature>
<dbReference type="InterPro" id="IPR050275">
    <property type="entry name" value="PGM_Phosphatase"/>
</dbReference>